<evidence type="ECO:0000256" key="1">
    <source>
        <dbReference type="SAM" id="Phobius"/>
    </source>
</evidence>
<feature type="transmembrane region" description="Helical" evidence="1">
    <location>
        <begin position="52"/>
        <end position="71"/>
    </location>
</feature>
<evidence type="ECO:0000313" key="2">
    <source>
        <dbReference type="EMBL" id="KAA3437041.1"/>
    </source>
</evidence>
<feature type="transmembrane region" description="Helical" evidence="1">
    <location>
        <begin position="145"/>
        <end position="164"/>
    </location>
</feature>
<dbReference type="RefSeq" id="WP_149092982.1">
    <property type="nucleotide sequence ID" value="NZ_VKKY01000003.1"/>
</dbReference>
<feature type="transmembrane region" description="Helical" evidence="1">
    <location>
        <begin position="83"/>
        <end position="105"/>
    </location>
</feature>
<dbReference type="InterPro" id="IPR011989">
    <property type="entry name" value="ARM-like"/>
</dbReference>
<name>A0A5B6TDM9_9BACT</name>
<protein>
    <recommendedName>
        <fullName evidence="4">ADP,ATP carrier protein</fullName>
    </recommendedName>
</protein>
<evidence type="ECO:0000313" key="3">
    <source>
        <dbReference type="Proteomes" id="UP000324133"/>
    </source>
</evidence>
<feature type="transmembrane region" description="Helical" evidence="1">
    <location>
        <begin position="271"/>
        <end position="291"/>
    </location>
</feature>
<organism evidence="2 3">
    <name type="scientific">Rufibacter hautae</name>
    <dbReference type="NCBI Taxonomy" id="2595005"/>
    <lineage>
        <taxon>Bacteria</taxon>
        <taxon>Pseudomonadati</taxon>
        <taxon>Bacteroidota</taxon>
        <taxon>Cytophagia</taxon>
        <taxon>Cytophagales</taxon>
        <taxon>Hymenobacteraceae</taxon>
        <taxon>Rufibacter</taxon>
    </lineage>
</organism>
<dbReference type="AlphaFoldDB" id="A0A5B6TDM9"/>
<keyword evidence="1" id="KW-1133">Transmembrane helix</keyword>
<sequence length="917" mass="103291">MHYKFYALLNIKPSEYKVVRQLFLVQFFLGIATAFLFTSTLTMFLHSFKVQHIPEVYILSALLLLLANWGYSKLEHHLTSRKLLEKIILFSAGSLLFTWAAISFIDFKWLPFLLSAWNMVVYMLVSYAFWGMAAIIFNVRESKRIFAVVGSGDIPAKLMGYALVPVLTPFIGVNNLLWISVLAFLGAYHFLGKFQHKVVDRTVHAPQQSPALAAQEKAPFRSSFITKLFYNRLIFSIALFSLIAFTVFALIDYTLLGEVKARFAKSPDLAIFIGVFFAIGRIMAIFFKLLFSSRVISRLGLTNALLLSPVVVLVLTSLLLLPGESVNTILYIFGVMVLLSEVLKSAVQEPAFFILFQPLEPHVRLKGHLVAKGYMLPFALLGSGTFLLLCYELKVDLGIHFIAQVLFVLLVFWVSSVFLVKKEYLHTLVRAIRKGWFTGSELFLHDGPVQELLLSKATSNNPKDVLLALELLERSGYRKLRQLLEHQFDSPFYEVRRFALASLIRLDGKNVLDLVQQQLATEKADPLKPELLKAYYSLIPEVSAPDQAALQSMEAEAYQAALVGLLQRQNSDAKDVVQTALAPMVNNKENAQAQQLVLDILWEAPASGFQEVLGNLLNSDFEPVYKKTIETVGRVKEFSLLEPVVETAKTRQAWHALQKSLVYFGDPVFTSEVLKSRAPAAFVRAVVLAAGKVKGENSTDFLLDLLAREEGPTGDIIEALWLKQAEMSNEGQKNLETWVNKNLASCLQKTSACRDLRTKPELQLLATTLTREINQDVVLLLKGLALRYDRQQIGRVMSLLKLHDENRMANAIEILEHLIPKTYFLQLDRILDFTSESPDKEDDLSVRIKHEMSASAMVASVIQNTQMHCSAWTKSVACYLLPQLGASEAHMILVDEERLPQDLLFQETKEYVLSALK</sequence>
<dbReference type="EMBL" id="VKKY01000003">
    <property type="protein sequence ID" value="KAA3437041.1"/>
    <property type="molecule type" value="Genomic_DNA"/>
</dbReference>
<keyword evidence="1" id="KW-0472">Membrane</keyword>
<keyword evidence="3" id="KW-1185">Reference proteome</keyword>
<evidence type="ECO:0008006" key="4">
    <source>
        <dbReference type="Google" id="ProtNLM"/>
    </source>
</evidence>
<feature type="transmembrane region" description="Helical" evidence="1">
    <location>
        <begin position="170"/>
        <end position="191"/>
    </location>
</feature>
<feature type="transmembrane region" description="Helical" evidence="1">
    <location>
        <begin position="368"/>
        <end position="389"/>
    </location>
</feature>
<reference evidence="2 3" key="1">
    <citation type="submission" date="2019-07" db="EMBL/GenBank/DDBJ databases">
        <title>Rufibacter sp. nov., isolated from lake sediment.</title>
        <authorList>
            <person name="Qu J.-H."/>
        </authorList>
    </citation>
    <scope>NUCLEOTIDE SEQUENCE [LARGE SCALE GENOMIC DNA]</scope>
    <source>
        <strain evidence="2 3">NBS58-1</strain>
    </source>
</reference>
<dbReference type="SUPFAM" id="SSF48371">
    <property type="entry name" value="ARM repeat"/>
    <property type="match status" value="1"/>
</dbReference>
<accession>A0A5B6TDM9</accession>
<dbReference type="InterPro" id="IPR016024">
    <property type="entry name" value="ARM-type_fold"/>
</dbReference>
<comment type="caution">
    <text evidence="2">The sequence shown here is derived from an EMBL/GenBank/DDBJ whole genome shotgun (WGS) entry which is preliminary data.</text>
</comment>
<feature type="transmembrane region" description="Helical" evidence="1">
    <location>
        <begin position="303"/>
        <end position="322"/>
    </location>
</feature>
<feature type="transmembrane region" description="Helical" evidence="1">
    <location>
        <begin position="229"/>
        <end position="251"/>
    </location>
</feature>
<gene>
    <name evidence="2" type="ORF">FOA19_21970</name>
</gene>
<feature type="transmembrane region" description="Helical" evidence="1">
    <location>
        <begin position="401"/>
        <end position="420"/>
    </location>
</feature>
<dbReference type="Gene3D" id="1.25.10.10">
    <property type="entry name" value="Leucine-rich Repeat Variant"/>
    <property type="match status" value="1"/>
</dbReference>
<dbReference type="OrthoDB" id="9810708at2"/>
<feature type="transmembrane region" description="Helical" evidence="1">
    <location>
        <begin position="117"/>
        <end position="138"/>
    </location>
</feature>
<dbReference type="Proteomes" id="UP000324133">
    <property type="component" value="Unassembled WGS sequence"/>
</dbReference>
<feature type="transmembrane region" description="Helical" evidence="1">
    <location>
        <begin position="21"/>
        <end position="46"/>
    </location>
</feature>
<proteinExistence type="predicted"/>
<keyword evidence="1" id="KW-0812">Transmembrane</keyword>